<reference evidence="1" key="1">
    <citation type="submission" date="2023-04" db="EMBL/GenBank/DDBJ databases">
        <title>A chromosome-level genome assembly of the parasitoid wasp Eretmocerus hayati.</title>
        <authorList>
            <person name="Zhong Y."/>
            <person name="Liu S."/>
            <person name="Liu Y."/>
        </authorList>
    </citation>
    <scope>NUCLEOTIDE SEQUENCE</scope>
    <source>
        <strain evidence="1">ZJU_SS_LIU_2023</strain>
    </source>
</reference>
<evidence type="ECO:0000313" key="1">
    <source>
        <dbReference type="EMBL" id="KAJ8670323.1"/>
    </source>
</evidence>
<proteinExistence type="predicted"/>
<feature type="non-terminal residue" evidence="1">
    <location>
        <position position="1"/>
    </location>
</feature>
<organism evidence="1 2">
    <name type="scientific">Eretmocerus hayati</name>
    <dbReference type="NCBI Taxonomy" id="131215"/>
    <lineage>
        <taxon>Eukaryota</taxon>
        <taxon>Metazoa</taxon>
        <taxon>Ecdysozoa</taxon>
        <taxon>Arthropoda</taxon>
        <taxon>Hexapoda</taxon>
        <taxon>Insecta</taxon>
        <taxon>Pterygota</taxon>
        <taxon>Neoptera</taxon>
        <taxon>Endopterygota</taxon>
        <taxon>Hymenoptera</taxon>
        <taxon>Apocrita</taxon>
        <taxon>Proctotrupomorpha</taxon>
        <taxon>Chalcidoidea</taxon>
        <taxon>Aphelinidae</taxon>
        <taxon>Aphelininae</taxon>
        <taxon>Eretmocerus</taxon>
    </lineage>
</organism>
<evidence type="ECO:0000313" key="2">
    <source>
        <dbReference type="Proteomes" id="UP001239111"/>
    </source>
</evidence>
<accession>A0ACC2NHP6</accession>
<comment type="caution">
    <text evidence="1">The sequence shown here is derived from an EMBL/GenBank/DDBJ whole genome shotgun (WGS) entry which is preliminary data.</text>
</comment>
<keyword evidence="2" id="KW-1185">Reference proteome</keyword>
<feature type="non-terminal residue" evidence="1">
    <location>
        <position position="258"/>
    </location>
</feature>
<dbReference type="Proteomes" id="UP001239111">
    <property type="component" value="Chromosome 3"/>
</dbReference>
<gene>
    <name evidence="1" type="ORF">QAD02_001582</name>
</gene>
<sequence length="258" mass="29730">TRLILLLVIYNLVGSVFAVPDSTSTAYPSDLTFSFDNERGLLLMSKWKKRLTNLKTGVKLLVEQLTNAAPEPIATKLRRFSKKRDHQSERKNSALISGETDSNSLEHNIPVCEPGPSNAQSPEKNKPVEEVKYKKEEEVIDTNTPGPDTVLSSLTPEEMQILEGLQEKNHQIREFEEQMKLEWTRTHSPEPLRPWQGLYVPRRTAVADQPAFQNGNLRLERQRMNLLWELERLRFDTEFYRDVRMDEFGAGPCNHRGE</sequence>
<dbReference type="EMBL" id="CM056743">
    <property type="protein sequence ID" value="KAJ8670323.1"/>
    <property type="molecule type" value="Genomic_DNA"/>
</dbReference>
<protein>
    <submittedName>
        <fullName evidence="1">Uncharacterized protein</fullName>
    </submittedName>
</protein>
<name>A0ACC2NHP6_9HYME</name>